<reference evidence="3" key="1">
    <citation type="submission" date="2018-05" db="EMBL/GenBank/DDBJ databases">
        <authorList>
            <person name="Lanie J.A."/>
            <person name="Ng W.-L."/>
            <person name="Kazmierczak K.M."/>
            <person name="Andrzejewski T.M."/>
            <person name="Davidsen T.M."/>
            <person name="Wayne K.J."/>
            <person name="Tettelin H."/>
            <person name="Glass J.I."/>
            <person name="Rusch D."/>
            <person name="Podicherti R."/>
            <person name="Tsui H.-C.T."/>
            <person name="Winkler M.E."/>
        </authorList>
    </citation>
    <scope>NUCLEOTIDE SEQUENCE</scope>
</reference>
<dbReference type="InterPro" id="IPR036005">
    <property type="entry name" value="Creatinase/aminopeptidase-like"/>
</dbReference>
<sequence>MNIKSAFQKPFDAAEYGNRIADVKSRMASAGFDLIICQDPANMCWLTGFDGWSFYMPQAVLLHLDDAFPIWFGRAQDARAACVTTDLPDENIIGYSERLVHHPLDHPFDELCAMVIDRGWARARIGVELDAHYYTARGHAHLVKGLPNCRIDDSRELVNWARLVKSDAELDHMRAAGRICSRTMRRAIDTIAPGVPQHQVVAETYSSQITALEGKHGDYTSMCPLIQVGDGTSTPHLTWSAEPLPDNTLIVMEIAGAHRHYHAPLTRSIHLGRPPEKITRLTSVIVEGGDAALEVMRTGNTAEHVEDVWQKVLNRNGFSKDSRVGYSIGLNFPPDWGERTVSLRPGDQTELKAGMCFHFQSGVWLDDFGAAISEPVVVTDHGAERLCDVTRELIVVH</sequence>
<dbReference type="InterPro" id="IPR029149">
    <property type="entry name" value="Creatin/AminoP/Spt16_N"/>
</dbReference>
<protein>
    <recommendedName>
        <fullName evidence="4">Peptidase M24 domain-containing protein</fullName>
    </recommendedName>
</protein>
<feature type="domain" description="Creatinase N-terminal" evidence="2">
    <location>
        <begin position="19"/>
        <end position="164"/>
    </location>
</feature>
<dbReference type="PANTHER" id="PTHR46112:SF2">
    <property type="entry name" value="XAA-PRO AMINOPEPTIDASE P-RELATED"/>
    <property type="match status" value="1"/>
</dbReference>
<proteinExistence type="predicted"/>
<dbReference type="SUPFAM" id="SSF55920">
    <property type="entry name" value="Creatinase/aminopeptidase"/>
    <property type="match status" value="1"/>
</dbReference>
<organism evidence="3">
    <name type="scientific">marine metagenome</name>
    <dbReference type="NCBI Taxonomy" id="408172"/>
    <lineage>
        <taxon>unclassified sequences</taxon>
        <taxon>metagenomes</taxon>
        <taxon>ecological metagenomes</taxon>
    </lineage>
</organism>
<evidence type="ECO:0000259" key="1">
    <source>
        <dbReference type="Pfam" id="PF00557"/>
    </source>
</evidence>
<evidence type="ECO:0008006" key="4">
    <source>
        <dbReference type="Google" id="ProtNLM"/>
    </source>
</evidence>
<dbReference type="InterPro" id="IPR050659">
    <property type="entry name" value="Peptidase_M24B"/>
</dbReference>
<dbReference type="SUPFAM" id="SSF53092">
    <property type="entry name" value="Creatinase/prolidase N-terminal domain"/>
    <property type="match status" value="1"/>
</dbReference>
<dbReference type="Pfam" id="PF01321">
    <property type="entry name" value="Creatinase_N"/>
    <property type="match status" value="1"/>
</dbReference>
<dbReference type="PANTHER" id="PTHR46112">
    <property type="entry name" value="AMINOPEPTIDASE"/>
    <property type="match status" value="1"/>
</dbReference>
<dbReference type="Gene3D" id="3.90.230.10">
    <property type="entry name" value="Creatinase/methionine aminopeptidase superfamily"/>
    <property type="match status" value="1"/>
</dbReference>
<dbReference type="InterPro" id="IPR000994">
    <property type="entry name" value="Pept_M24"/>
</dbReference>
<name>A0A381VI74_9ZZZZ</name>
<evidence type="ECO:0000313" key="3">
    <source>
        <dbReference type="EMBL" id="SVA39894.1"/>
    </source>
</evidence>
<accession>A0A381VI74</accession>
<dbReference type="Pfam" id="PF00557">
    <property type="entry name" value="Peptidase_M24"/>
    <property type="match status" value="1"/>
</dbReference>
<gene>
    <name evidence="3" type="ORF">METZ01_LOCUS92748</name>
</gene>
<dbReference type="AlphaFoldDB" id="A0A381VI74"/>
<evidence type="ECO:0000259" key="2">
    <source>
        <dbReference type="Pfam" id="PF01321"/>
    </source>
</evidence>
<dbReference type="CDD" id="cd01066">
    <property type="entry name" value="APP_MetAP"/>
    <property type="match status" value="1"/>
</dbReference>
<dbReference type="Gene3D" id="3.40.350.10">
    <property type="entry name" value="Creatinase/prolidase N-terminal domain"/>
    <property type="match status" value="1"/>
</dbReference>
<dbReference type="InterPro" id="IPR000587">
    <property type="entry name" value="Creatinase_N"/>
</dbReference>
<dbReference type="EMBL" id="UINC01008875">
    <property type="protein sequence ID" value="SVA39894.1"/>
    <property type="molecule type" value="Genomic_DNA"/>
</dbReference>
<feature type="domain" description="Peptidase M24" evidence="1">
    <location>
        <begin position="172"/>
        <end position="380"/>
    </location>
</feature>